<comment type="caution">
    <text evidence="2">The sequence shown here is derived from an EMBL/GenBank/DDBJ whole genome shotgun (WGS) entry which is preliminary data.</text>
</comment>
<dbReference type="RefSeq" id="WP_120692352.1">
    <property type="nucleotide sequence ID" value="NZ_RBNH01000007.1"/>
</dbReference>
<proteinExistence type="predicted"/>
<protein>
    <submittedName>
        <fullName evidence="2">Uncharacterized protein</fullName>
    </submittedName>
</protein>
<organism evidence="2 3">
    <name type="scientific">Pseudarthrobacter phenanthrenivorans</name>
    <name type="common">Arthrobacter phenanthrenivorans</name>
    <dbReference type="NCBI Taxonomy" id="361575"/>
    <lineage>
        <taxon>Bacteria</taxon>
        <taxon>Bacillati</taxon>
        <taxon>Actinomycetota</taxon>
        <taxon>Actinomycetes</taxon>
        <taxon>Micrococcales</taxon>
        <taxon>Micrococcaceae</taxon>
        <taxon>Pseudarthrobacter</taxon>
    </lineage>
</organism>
<evidence type="ECO:0000256" key="1">
    <source>
        <dbReference type="SAM" id="MobiDB-lite"/>
    </source>
</evidence>
<reference evidence="3" key="2">
    <citation type="submission" date="2018-10" db="EMBL/GenBank/DDBJ databases">
        <authorList>
            <person name="Wang Y."/>
            <person name="Wang J."/>
            <person name="Yang X."/>
            <person name="Wang Z."/>
            <person name="Huang Y."/>
        </authorList>
    </citation>
    <scope>NUCLEOTIDE SEQUENCE [LARGE SCALE GENOMIC DNA]</scope>
    <source>
        <strain evidence="3">J015</strain>
    </source>
</reference>
<sequence>MVQHRLKKHDCRVHTSDVVERLGLLLPRIPEEGRPVRPAKLADWITVEAEDDPEIVGHRWRVELDDGVGLLIRPDHDDLADLLGEQAGVRSVVQLDREVIAVDAPRLCADGLRAAVMAAVGAANRRAHDPHPAGSAGTQGGDAVAPSRQVPATHVTQPVEPPEDDNLCRLVSGDAVSGGRKVQVWVNMNGILILPAGTIPHGPLDLGENPRFQRATVTPTRAVSLAKGHAGRWIPYSSLGKVRLRRPGLVRRRWTATVVDQDGGSVPLSWRGTRPHALLLWGYVVARRGLGAVDGLP</sequence>
<dbReference type="EMBL" id="RBNH01000007">
    <property type="protein sequence ID" value="RKO24146.1"/>
    <property type="molecule type" value="Genomic_DNA"/>
</dbReference>
<gene>
    <name evidence="2" type="ORF">D7Z96_09735</name>
</gene>
<name>A0A3B0FBU3_PSEPS</name>
<evidence type="ECO:0000313" key="3">
    <source>
        <dbReference type="Proteomes" id="UP000273159"/>
    </source>
</evidence>
<accession>A0A3B0FBU3</accession>
<reference evidence="2 3" key="1">
    <citation type="submission" date="2018-10" db="EMBL/GenBank/DDBJ databases">
        <title>Genome-guide identification and characterization of bacteria that degrade polycyclic aromatic hydrocarbons and resist hexavalent chromium simultaneously.</title>
        <authorList>
            <person name="Feng H."/>
        </authorList>
    </citation>
    <scope>NUCLEOTIDE SEQUENCE [LARGE SCALE GENOMIC DNA]</scope>
    <source>
        <strain evidence="2 3">J015</strain>
    </source>
</reference>
<feature type="region of interest" description="Disordered" evidence="1">
    <location>
        <begin position="126"/>
        <end position="166"/>
    </location>
</feature>
<dbReference type="AlphaFoldDB" id="A0A3B0FBU3"/>
<dbReference type="Proteomes" id="UP000273159">
    <property type="component" value="Unassembled WGS sequence"/>
</dbReference>
<evidence type="ECO:0000313" key="2">
    <source>
        <dbReference type="EMBL" id="RKO24146.1"/>
    </source>
</evidence>